<dbReference type="InterPro" id="IPR054722">
    <property type="entry name" value="PolX-like_BBD"/>
</dbReference>
<sequence length="262" mass="29248">MATSSTSFSLSASNLHNLISIVLVKLNATNYLIWQMQIFPLIQSLKLMNHLTDDAPKLKILKESGESIPNPKFDEWVNIDLLLRSWITGTLSEEALGHVVGMNTAQEGRGFALAGFSQHSFGRGSYSNHMDQFSPHDTREGTPSKGGTFQPNHNQQQQSQKPPTQCQICDRIGHLASKCWYRYDYSHETNENLSQALATTTLSDAHDHDPNWYTDTGATSHMTFGKGNLRTYTPYYGYDHVVVGNGSRLQISHVGHTTLHSP</sequence>
<feature type="domain" description="Retrovirus-related Pol polyprotein from transposon TNT 1-94-like beta-barrel" evidence="2">
    <location>
        <begin position="212"/>
        <end position="259"/>
    </location>
</feature>
<organism evidence="3">
    <name type="scientific">Fagus sylvatica</name>
    <name type="common">Beechnut</name>
    <dbReference type="NCBI Taxonomy" id="28930"/>
    <lineage>
        <taxon>Eukaryota</taxon>
        <taxon>Viridiplantae</taxon>
        <taxon>Streptophyta</taxon>
        <taxon>Embryophyta</taxon>
        <taxon>Tracheophyta</taxon>
        <taxon>Spermatophyta</taxon>
        <taxon>Magnoliopsida</taxon>
        <taxon>eudicotyledons</taxon>
        <taxon>Gunneridae</taxon>
        <taxon>Pentapetalae</taxon>
        <taxon>rosids</taxon>
        <taxon>fabids</taxon>
        <taxon>Fagales</taxon>
        <taxon>Fagaceae</taxon>
        <taxon>Fagus</taxon>
    </lineage>
</organism>
<protein>
    <recommendedName>
        <fullName evidence="2">Retrovirus-related Pol polyprotein from transposon TNT 1-94-like beta-barrel domain-containing protein</fullName>
    </recommendedName>
</protein>
<evidence type="ECO:0000259" key="2">
    <source>
        <dbReference type="Pfam" id="PF22936"/>
    </source>
</evidence>
<dbReference type="Pfam" id="PF22936">
    <property type="entry name" value="Pol_BBD"/>
    <property type="match status" value="1"/>
</dbReference>
<gene>
    <name evidence="3" type="ORF">FSB_LOCUS23496</name>
</gene>
<accession>A0A2N9G913</accession>
<feature type="region of interest" description="Disordered" evidence="1">
    <location>
        <begin position="127"/>
        <end position="165"/>
    </location>
</feature>
<name>A0A2N9G913_FAGSY</name>
<dbReference type="PANTHER" id="PTHR47481">
    <property type="match status" value="1"/>
</dbReference>
<dbReference type="PANTHER" id="PTHR47481:SF10">
    <property type="entry name" value="COPIA-LIKE POLYPROTEIN_RETROTRANSPOSON"/>
    <property type="match status" value="1"/>
</dbReference>
<evidence type="ECO:0000256" key="1">
    <source>
        <dbReference type="SAM" id="MobiDB-lite"/>
    </source>
</evidence>
<reference evidence="3" key="1">
    <citation type="submission" date="2018-02" db="EMBL/GenBank/DDBJ databases">
        <authorList>
            <person name="Cohen D.B."/>
            <person name="Kent A.D."/>
        </authorList>
    </citation>
    <scope>NUCLEOTIDE SEQUENCE</scope>
</reference>
<dbReference type="AlphaFoldDB" id="A0A2N9G913"/>
<dbReference type="SUPFAM" id="SSF57756">
    <property type="entry name" value="Retrovirus zinc finger-like domains"/>
    <property type="match status" value="1"/>
</dbReference>
<dbReference type="GO" id="GO:0003676">
    <property type="term" value="F:nucleic acid binding"/>
    <property type="evidence" value="ECO:0007669"/>
    <property type="project" value="InterPro"/>
</dbReference>
<dbReference type="GO" id="GO:0008270">
    <property type="term" value="F:zinc ion binding"/>
    <property type="evidence" value="ECO:0007669"/>
    <property type="project" value="InterPro"/>
</dbReference>
<dbReference type="EMBL" id="OIVN01001584">
    <property type="protein sequence ID" value="SPC95614.1"/>
    <property type="molecule type" value="Genomic_DNA"/>
</dbReference>
<proteinExistence type="predicted"/>
<dbReference type="InterPro" id="IPR036875">
    <property type="entry name" value="Znf_CCHC_sf"/>
</dbReference>
<feature type="compositionally biased region" description="Low complexity" evidence="1">
    <location>
        <begin position="150"/>
        <end position="165"/>
    </location>
</feature>
<evidence type="ECO:0000313" key="3">
    <source>
        <dbReference type="EMBL" id="SPC95614.1"/>
    </source>
</evidence>